<dbReference type="PROSITE" id="PS50878">
    <property type="entry name" value="RT_POL"/>
    <property type="match status" value="1"/>
</dbReference>
<name>A0A8V0YRP7_CHICK</name>
<proteinExistence type="predicted"/>
<dbReference type="GeneTree" id="ENSGT01150000286902"/>
<sequence>MSGVPQGSVLGPILFNIFIKDTDSGLECTLSKFADDTANLGVADTPERRDAIQRYLDRLELGVQVNLMRFNISKCKVLHLGLGNIHYQYKLGDERIEHSPAEKDLGVLVDGKLVMRQQCALAAQKANLILGCIKRSMASMVKGGDPAPLLCAGEASSGVMCPDVVPSEQERHRPTGAWPEEDHKNNPRDGTPLL</sequence>
<evidence type="ECO:0000313" key="3">
    <source>
        <dbReference type="Ensembl" id="ENSGALP00010021369.1"/>
    </source>
</evidence>
<feature type="domain" description="Reverse transcriptase" evidence="2">
    <location>
        <begin position="1"/>
        <end position="109"/>
    </location>
</feature>
<dbReference type="Pfam" id="PF00078">
    <property type="entry name" value="RVT_1"/>
    <property type="match status" value="1"/>
</dbReference>
<dbReference type="FunCoup" id="A0A8V0YRP7">
    <property type="interactions" value="158"/>
</dbReference>
<dbReference type="Proteomes" id="UP000000539">
    <property type="component" value="Chromosome Z"/>
</dbReference>
<evidence type="ECO:0000259" key="2">
    <source>
        <dbReference type="PROSITE" id="PS50878"/>
    </source>
</evidence>
<dbReference type="Ensembl" id="ENSGALT00010036638.1">
    <property type="protein sequence ID" value="ENSGALP00010021369.1"/>
    <property type="gene ID" value="ENSGALG00010015204.1"/>
</dbReference>
<feature type="region of interest" description="Disordered" evidence="1">
    <location>
        <begin position="165"/>
        <end position="194"/>
    </location>
</feature>
<reference evidence="3" key="3">
    <citation type="submission" date="2025-09" db="UniProtKB">
        <authorList>
            <consortium name="Ensembl"/>
        </authorList>
    </citation>
    <scope>IDENTIFICATION</scope>
    <source>
        <strain evidence="3">broiler</strain>
    </source>
</reference>
<organism evidence="3 4">
    <name type="scientific">Gallus gallus</name>
    <name type="common">Chicken</name>
    <dbReference type="NCBI Taxonomy" id="9031"/>
    <lineage>
        <taxon>Eukaryota</taxon>
        <taxon>Metazoa</taxon>
        <taxon>Chordata</taxon>
        <taxon>Craniata</taxon>
        <taxon>Vertebrata</taxon>
        <taxon>Euteleostomi</taxon>
        <taxon>Archelosauria</taxon>
        <taxon>Archosauria</taxon>
        <taxon>Dinosauria</taxon>
        <taxon>Saurischia</taxon>
        <taxon>Theropoda</taxon>
        <taxon>Coelurosauria</taxon>
        <taxon>Aves</taxon>
        <taxon>Neognathae</taxon>
        <taxon>Galloanserae</taxon>
        <taxon>Galliformes</taxon>
        <taxon>Phasianidae</taxon>
        <taxon>Phasianinae</taxon>
        <taxon>Gallus</taxon>
    </lineage>
</organism>
<evidence type="ECO:0000256" key="1">
    <source>
        <dbReference type="SAM" id="MobiDB-lite"/>
    </source>
</evidence>
<evidence type="ECO:0000313" key="4">
    <source>
        <dbReference type="Proteomes" id="UP000000539"/>
    </source>
</evidence>
<keyword evidence="4" id="KW-1185">Reference proteome</keyword>
<dbReference type="PANTHER" id="PTHR33332">
    <property type="entry name" value="REVERSE TRANSCRIPTASE DOMAIN-CONTAINING PROTEIN"/>
    <property type="match status" value="1"/>
</dbReference>
<protein>
    <recommendedName>
        <fullName evidence="2">Reverse transcriptase domain-containing protein</fullName>
    </recommendedName>
</protein>
<dbReference type="InterPro" id="IPR000477">
    <property type="entry name" value="RT_dom"/>
</dbReference>
<accession>A0A8V0YRP7</accession>
<reference evidence="3" key="2">
    <citation type="submission" date="2025-08" db="UniProtKB">
        <authorList>
            <consortium name="Ensembl"/>
        </authorList>
    </citation>
    <scope>IDENTIFICATION</scope>
    <source>
        <strain evidence="3">broiler</strain>
    </source>
</reference>
<reference evidence="3" key="1">
    <citation type="submission" date="2020-11" db="EMBL/GenBank/DDBJ databases">
        <title>Gallus gallus (Chicken) genome, bGalGal1, GRCg7b, maternal haplotype autosomes + Z &amp; W.</title>
        <authorList>
            <person name="Warren W."/>
            <person name="Formenti G."/>
            <person name="Fedrigo O."/>
            <person name="Haase B."/>
            <person name="Mountcastle J."/>
            <person name="Balacco J."/>
            <person name="Tracey A."/>
            <person name="Schneider V."/>
            <person name="Okimoto R."/>
            <person name="Cheng H."/>
            <person name="Hawken R."/>
            <person name="Howe K."/>
            <person name="Jarvis E.D."/>
        </authorList>
    </citation>
    <scope>NUCLEOTIDE SEQUENCE [LARGE SCALE GENOMIC DNA]</scope>
    <source>
        <strain evidence="3">Broiler</strain>
    </source>
</reference>
<dbReference type="AlphaFoldDB" id="A0A8V0YRP7"/>